<feature type="compositionally biased region" description="Low complexity" evidence="1">
    <location>
        <begin position="44"/>
        <end position="53"/>
    </location>
</feature>
<dbReference type="AlphaFoldDB" id="K1X6U0"/>
<protein>
    <recommendedName>
        <fullName evidence="2">2EXR domain-containing protein</fullName>
    </recommendedName>
</protein>
<dbReference type="HOGENOM" id="CLU_733799_0_0_1"/>
<dbReference type="Pfam" id="PF20150">
    <property type="entry name" value="2EXR"/>
    <property type="match status" value="1"/>
</dbReference>
<dbReference type="PANTHER" id="PTHR35910">
    <property type="entry name" value="2EXR DOMAIN-CONTAINING PROTEIN"/>
    <property type="match status" value="1"/>
</dbReference>
<organism evidence="3 4">
    <name type="scientific">Marssonina brunnea f. sp. multigermtubi (strain MB_m1)</name>
    <name type="common">Marssonina leaf spot fungus</name>
    <dbReference type="NCBI Taxonomy" id="1072389"/>
    <lineage>
        <taxon>Eukaryota</taxon>
        <taxon>Fungi</taxon>
        <taxon>Dikarya</taxon>
        <taxon>Ascomycota</taxon>
        <taxon>Pezizomycotina</taxon>
        <taxon>Leotiomycetes</taxon>
        <taxon>Helotiales</taxon>
        <taxon>Drepanopezizaceae</taxon>
        <taxon>Drepanopeziza</taxon>
    </lineage>
</organism>
<dbReference type="OrthoDB" id="3488730at2759"/>
<sequence>MARQPFRTWSTRLRRRSESGTHQDQFKRIVQTIQRYTLNKWKPAATAADTAADSRPENSPPPADTATHTVSNPDTLISALVSLAIEPPIYEDISDTELSALSDGNAMENGLASNKFTCFPRLPLEIRRLIWRATLPGRRIVSLTPSFYDGASAPPAELPVAFFINQESRSVASRHYYLMFQQVCTAIRPTVAARRLICLSPAVDQVVLSCLELQQDFAVLTDLHRDHPECIEAITSLEIRDTGWFKVMTLRRRGGLHGLAPQPGMKGLLFYLKSLQHINVIPHQGQDFAEAEERSGYMYDLLVREMYSVCGADAETQTPCIILHNWRRLQPRSDVDNLYEEAIPYPWSGQHAEILSRSVLVQREIDSWFPGRRAVAQ</sequence>
<feature type="domain" description="2EXR" evidence="2">
    <location>
        <begin position="116"/>
        <end position="201"/>
    </location>
</feature>
<dbReference type="Proteomes" id="UP000006753">
    <property type="component" value="Unassembled WGS sequence"/>
</dbReference>
<keyword evidence="4" id="KW-1185">Reference proteome</keyword>
<gene>
    <name evidence="3" type="ORF">MBM_05667</name>
</gene>
<feature type="compositionally biased region" description="Basic and acidic residues" evidence="1">
    <location>
        <begin position="16"/>
        <end position="25"/>
    </location>
</feature>
<dbReference type="GeneID" id="18761602"/>
<feature type="region of interest" description="Disordered" evidence="1">
    <location>
        <begin position="44"/>
        <end position="71"/>
    </location>
</feature>
<name>K1X6U0_MARBU</name>
<dbReference type="InParanoid" id="K1X6U0"/>
<feature type="region of interest" description="Disordered" evidence="1">
    <location>
        <begin position="1"/>
        <end position="25"/>
    </location>
</feature>
<dbReference type="PANTHER" id="PTHR35910:SF1">
    <property type="entry name" value="2EXR DOMAIN-CONTAINING PROTEIN"/>
    <property type="match status" value="1"/>
</dbReference>
<evidence type="ECO:0000313" key="4">
    <source>
        <dbReference type="Proteomes" id="UP000006753"/>
    </source>
</evidence>
<evidence type="ECO:0000313" key="3">
    <source>
        <dbReference type="EMBL" id="EKD16373.1"/>
    </source>
</evidence>
<evidence type="ECO:0000259" key="2">
    <source>
        <dbReference type="Pfam" id="PF20150"/>
    </source>
</evidence>
<dbReference type="InterPro" id="IPR045518">
    <property type="entry name" value="2EXR"/>
</dbReference>
<proteinExistence type="predicted"/>
<evidence type="ECO:0000256" key="1">
    <source>
        <dbReference type="SAM" id="MobiDB-lite"/>
    </source>
</evidence>
<accession>K1X6U0</accession>
<dbReference type="EMBL" id="JH921439">
    <property type="protein sequence ID" value="EKD16373.1"/>
    <property type="molecule type" value="Genomic_DNA"/>
</dbReference>
<reference evidence="3 4" key="1">
    <citation type="journal article" date="2012" name="BMC Genomics">
        <title>Sequencing the genome of Marssonina brunnea reveals fungus-poplar co-evolution.</title>
        <authorList>
            <person name="Zhu S."/>
            <person name="Cao Y.-Z."/>
            <person name="Jiang C."/>
            <person name="Tan B.-Y."/>
            <person name="Wang Z."/>
            <person name="Feng S."/>
            <person name="Zhang L."/>
            <person name="Su X.-H."/>
            <person name="Brejova B."/>
            <person name="Vinar T."/>
            <person name="Xu M."/>
            <person name="Wang M.-X."/>
            <person name="Zhang S.-G."/>
            <person name="Huang M.-R."/>
            <person name="Wu R."/>
            <person name="Zhou Y."/>
        </authorList>
    </citation>
    <scope>NUCLEOTIDE SEQUENCE [LARGE SCALE GENOMIC DNA]</scope>
    <source>
        <strain evidence="3 4">MB_m1</strain>
    </source>
</reference>
<dbReference type="KEGG" id="mbe:MBM_05667"/>